<sequence>MPFNPLGFNPVTPEQANFLIQPEIRETEIRQLVYEANLGGPLLDLPAGELEVFGGFTHRREQGSFLGDRTSRNALTESGAIEDVTGKFNTTEIYGETLIPVIRNGEGLPFDLPIESLEFEGALRLVDNSIAGRDVTWTAGGRLRPDLPFIGDGVTLRGNFTQAIRSPAIPELFLPQSTIRVFADDPWDPDFIQGGPSPDVRAANCAAAAPNGFNLAEFDSLIQTSRREGVTGGNPNLKSEVSDSWTVGAIISPEALPGLTLSVDWTSVSVSDAIVQLSATDIMSACFDSTNFPNVATCDSFTRNENFQVSFIETGFVNAAQLRFAGLLANISYNFAAEDLIENLPGQIQIFGNFFHINKLEREIGVGDLDVMVGEAFNEKLEFQLNMRYQAEDYSFLWQTRHIGSHVFDAQESPERRLAEESKVSPMRIHNFTFNYQVNDYLTARLVVNNVFDNRDDPLRAASLGGNDLAFTDPFGRRFLFGINASF</sequence>
<protein>
    <recommendedName>
        <fullName evidence="4">TonB-dependent receptor-like beta-barrel domain-containing protein</fullName>
    </recommendedName>
</protein>
<evidence type="ECO:0000256" key="2">
    <source>
        <dbReference type="ARBA" id="ARBA00023136"/>
    </source>
</evidence>
<dbReference type="Proteomes" id="UP000324996">
    <property type="component" value="Unassembled WGS sequence"/>
</dbReference>
<dbReference type="PANTHER" id="PTHR47234:SF2">
    <property type="entry name" value="TONB-DEPENDENT RECEPTOR"/>
    <property type="match status" value="1"/>
</dbReference>
<dbReference type="AlphaFoldDB" id="A0A5A7N790"/>
<dbReference type="RefSeq" id="WP_042083871.1">
    <property type="nucleotide sequence ID" value="NZ_BKCN01000008.1"/>
</dbReference>
<reference evidence="5 6" key="1">
    <citation type="submission" date="2019-09" db="EMBL/GenBank/DDBJ databases">
        <title>NBRP : Genome information of microbial organism related human and environment.</title>
        <authorList>
            <person name="Hattori M."/>
            <person name="Oshima K."/>
            <person name="Inaba H."/>
            <person name="Suda W."/>
            <person name="Sakamoto M."/>
            <person name="Iino T."/>
            <person name="Kitahara M."/>
            <person name="Oshida Y."/>
            <person name="Iida T."/>
            <person name="Kudo T."/>
            <person name="Itoh T."/>
            <person name="Ohkuma M."/>
        </authorList>
    </citation>
    <scope>NUCLEOTIDE SEQUENCE [LARGE SCALE GENOMIC DNA]</scope>
    <source>
        <strain evidence="5 6">Q-1</strain>
    </source>
</reference>
<gene>
    <name evidence="5" type="ORF">JCM17846_18750</name>
</gene>
<dbReference type="PANTHER" id="PTHR47234">
    <property type="match status" value="1"/>
</dbReference>
<dbReference type="Pfam" id="PF00593">
    <property type="entry name" value="TonB_dep_Rec_b-barrel"/>
    <property type="match status" value="1"/>
</dbReference>
<proteinExistence type="predicted"/>
<dbReference type="InterPro" id="IPR036942">
    <property type="entry name" value="Beta-barrel_TonB_sf"/>
</dbReference>
<comment type="caution">
    <text evidence="5">The sequence shown here is derived from an EMBL/GenBank/DDBJ whole genome shotgun (WGS) entry which is preliminary data.</text>
</comment>
<keyword evidence="2" id="KW-0472">Membrane</keyword>
<dbReference type="Gene3D" id="2.40.170.20">
    <property type="entry name" value="TonB-dependent receptor, beta-barrel domain"/>
    <property type="match status" value="1"/>
</dbReference>
<evidence type="ECO:0000313" key="5">
    <source>
        <dbReference type="EMBL" id="GER04193.1"/>
    </source>
</evidence>
<dbReference type="GO" id="GO:0009279">
    <property type="term" value="C:cell outer membrane"/>
    <property type="evidence" value="ECO:0007669"/>
    <property type="project" value="UniProtKB-SubCell"/>
</dbReference>
<keyword evidence="3" id="KW-0998">Cell outer membrane</keyword>
<accession>A0A5A7N790</accession>
<evidence type="ECO:0000259" key="4">
    <source>
        <dbReference type="Pfam" id="PF00593"/>
    </source>
</evidence>
<feature type="domain" description="TonB-dependent receptor-like beta-barrel" evidence="4">
    <location>
        <begin position="50"/>
        <end position="451"/>
    </location>
</feature>
<keyword evidence="6" id="KW-1185">Reference proteome</keyword>
<evidence type="ECO:0000256" key="3">
    <source>
        <dbReference type="ARBA" id="ARBA00023237"/>
    </source>
</evidence>
<evidence type="ECO:0000256" key="1">
    <source>
        <dbReference type="ARBA" id="ARBA00004442"/>
    </source>
</evidence>
<organism evidence="5 6">
    <name type="scientific">Iodidimonas nitroreducens</name>
    <dbReference type="NCBI Taxonomy" id="1236968"/>
    <lineage>
        <taxon>Bacteria</taxon>
        <taxon>Pseudomonadati</taxon>
        <taxon>Pseudomonadota</taxon>
        <taxon>Alphaproteobacteria</taxon>
        <taxon>Iodidimonadales</taxon>
        <taxon>Iodidimonadaceae</taxon>
        <taxon>Iodidimonas</taxon>
    </lineage>
</organism>
<comment type="subcellular location">
    <subcellularLocation>
        <location evidence="1">Cell outer membrane</location>
    </subcellularLocation>
</comment>
<evidence type="ECO:0000313" key="6">
    <source>
        <dbReference type="Proteomes" id="UP000324996"/>
    </source>
</evidence>
<dbReference type="SUPFAM" id="SSF56935">
    <property type="entry name" value="Porins"/>
    <property type="match status" value="1"/>
</dbReference>
<name>A0A5A7N790_9PROT</name>
<dbReference type="InterPro" id="IPR000531">
    <property type="entry name" value="Beta-barrel_TonB"/>
</dbReference>
<dbReference type="EMBL" id="BKCN01000008">
    <property type="protein sequence ID" value="GER04193.1"/>
    <property type="molecule type" value="Genomic_DNA"/>
</dbReference>